<dbReference type="AlphaFoldDB" id="A0A381XCS8"/>
<accession>A0A381XCS8</accession>
<name>A0A381XCS8_9ZZZZ</name>
<sequence>MRTLAYFPNSRAFNSGAVMRAFEKSASKHFKLIKNSLDCDMAVIWSCLWAGRMRGNKEIYDHYRAQNKTVIIIEVGAIERGTTWKIALNHITSEGIYGNTKNLDPDRPKKLGLELVHQHKGDNGKILLAGQHLASHQLYKLDNYENWLQQQIEEIRKHTDRRIVIRPHPRSQINQNNFPLHAVRFQIPLHLTNTYDSFDINFSFHCLVNYNSFGPAFGAIMHGCPVIVDKTSLCRPVSNTYKDIEQLKEKDQTEWLLQIAHTEYTVEEIRNGDWYKRLEEYLG</sequence>
<gene>
    <name evidence="1" type="ORF">METZ01_LOCUS114897</name>
</gene>
<dbReference type="EMBL" id="UINC01014567">
    <property type="protein sequence ID" value="SVA62043.1"/>
    <property type="molecule type" value="Genomic_DNA"/>
</dbReference>
<reference evidence="1" key="1">
    <citation type="submission" date="2018-05" db="EMBL/GenBank/DDBJ databases">
        <authorList>
            <person name="Lanie J.A."/>
            <person name="Ng W.-L."/>
            <person name="Kazmierczak K.M."/>
            <person name="Andrzejewski T.M."/>
            <person name="Davidsen T.M."/>
            <person name="Wayne K.J."/>
            <person name="Tettelin H."/>
            <person name="Glass J.I."/>
            <person name="Rusch D."/>
            <person name="Podicherti R."/>
            <person name="Tsui H.-C.T."/>
            <person name="Winkler M.E."/>
        </authorList>
    </citation>
    <scope>NUCLEOTIDE SEQUENCE</scope>
</reference>
<protein>
    <recommendedName>
        <fullName evidence="2">Polysaccharide pyruvyl transferase domain-containing protein</fullName>
    </recommendedName>
</protein>
<organism evidence="1">
    <name type="scientific">marine metagenome</name>
    <dbReference type="NCBI Taxonomy" id="408172"/>
    <lineage>
        <taxon>unclassified sequences</taxon>
        <taxon>metagenomes</taxon>
        <taxon>ecological metagenomes</taxon>
    </lineage>
</organism>
<evidence type="ECO:0000313" key="1">
    <source>
        <dbReference type="EMBL" id="SVA62043.1"/>
    </source>
</evidence>
<proteinExistence type="predicted"/>
<evidence type="ECO:0008006" key="2">
    <source>
        <dbReference type="Google" id="ProtNLM"/>
    </source>
</evidence>